<reference evidence="3" key="1">
    <citation type="submission" date="2023-04" db="EMBL/GenBank/DDBJ databases">
        <title>Phytophthora fragariaefolia NBRC 109709.</title>
        <authorList>
            <person name="Ichikawa N."/>
            <person name="Sato H."/>
            <person name="Tonouchi N."/>
        </authorList>
    </citation>
    <scope>NUCLEOTIDE SEQUENCE</scope>
    <source>
        <strain evidence="3">NBRC 109709</strain>
    </source>
</reference>
<feature type="compositionally biased region" description="Pro residues" evidence="2">
    <location>
        <begin position="240"/>
        <end position="252"/>
    </location>
</feature>
<keyword evidence="1" id="KW-0175">Coiled coil</keyword>
<sequence>MQRLRREIRDLQTVVDGDSGTFQDLRRQIDHQALEIADLNRHLDRICQERDSAEVACAHVEGEISRASDEIQDLQTSLADREHEVDIVRDELSTTLGTLDRVRSDLKRAESTLAPTSQPTAGLTTTLRAERDATITEARRITASLDRTTADLRQTATDRDAARAEILNLRDDDIQNAYRQLRGLHDQTDAELRRASSLLSEVVEWVDHHRGGLSPLAKRGRSRFSSPGSDQPPAKRFHSSPPPDCTLTPPPSDHADHDGDDSGSGREMSQGTSGDETSRSSLHLTEIQDDGSELPSPERTPAQEDSDEHHTPEPSSSGREDQGLLCQPQIFRRRGEETEQSADSTDNAILAARSRSRSRSEARRSSVPPGDASQPIDLSGSTSNDRRGQQNQQDQPPPSPASRHSAGQPPQQTPGRPPPPSPPSSPDSPPGTPPPAARPILTPSLFPVGNSLPGFDRIRQFTQVEVDPWPSRLLNQIQITGMTLSTLTKRLITKPAWLFPRRIRGAAAPVPRTEYRDDMITGVHVQDLLDSRPWTVLANPRQPLTFDLDLHRNAQSPLGRIAEAYLALEERHLQAFWETTHYLPITRVHRQADAALDRGPM</sequence>
<dbReference type="OrthoDB" id="129892at2759"/>
<evidence type="ECO:0000256" key="1">
    <source>
        <dbReference type="SAM" id="Coils"/>
    </source>
</evidence>
<evidence type="ECO:0000256" key="2">
    <source>
        <dbReference type="SAM" id="MobiDB-lite"/>
    </source>
</evidence>
<proteinExistence type="predicted"/>
<organism evidence="3 4">
    <name type="scientific">Phytophthora fragariaefolia</name>
    <dbReference type="NCBI Taxonomy" id="1490495"/>
    <lineage>
        <taxon>Eukaryota</taxon>
        <taxon>Sar</taxon>
        <taxon>Stramenopiles</taxon>
        <taxon>Oomycota</taxon>
        <taxon>Peronosporomycetes</taxon>
        <taxon>Peronosporales</taxon>
        <taxon>Peronosporaceae</taxon>
        <taxon>Phytophthora</taxon>
    </lineage>
</organism>
<dbReference type="Proteomes" id="UP001165121">
    <property type="component" value="Unassembled WGS sequence"/>
</dbReference>
<protein>
    <submittedName>
        <fullName evidence="3">Unnamed protein product</fullName>
    </submittedName>
</protein>
<feature type="compositionally biased region" description="Pro residues" evidence="2">
    <location>
        <begin position="411"/>
        <end position="437"/>
    </location>
</feature>
<feature type="region of interest" description="Disordered" evidence="2">
    <location>
        <begin position="212"/>
        <end position="444"/>
    </location>
</feature>
<feature type="compositionally biased region" description="Polar residues" evidence="2">
    <location>
        <begin position="267"/>
        <end position="283"/>
    </location>
</feature>
<dbReference type="Gene3D" id="1.10.287.1490">
    <property type="match status" value="1"/>
</dbReference>
<name>A0A9W7CV31_9STRA</name>
<evidence type="ECO:0000313" key="4">
    <source>
        <dbReference type="Proteomes" id="UP001165121"/>
    </source>
</evidence>
<gene>
    <name evidence="3" type="ORF">Pfra01_001549800</name>
</gene>
<keyword evidence="4" id="KW-1185">Reference proteome</keyword>
<feature type="compositionally biased region" description="Basic and acidic residues" evidence="2">
    <location>
        <begin position="307"/>
        <end position="322"/>
    </location>
</feature>
<dbReference type="EMBL" id="BSXT01001680">
    <property type="protein sequence ID" value="GMF44470.1"/>
    <property type="molecule type" value="Genomic_DNA"/>
</dbReference>
<accession>A0A9W7CV31</accession>
<comment type="caution">
    <text evidence="3">The sequence shown here is derived from an EMBL/GenBank/DDBJ whole genome shotgun (WGS) entry which is preliminary data.</text>
</comment>
<feature type="coiled-coil region" evidence="1">
    <location>
        <begin position="22"/>
        <end position="84"/>
    </location>
</feature>
<evidence type="ECO:0000313" key="3">
    <source>
        <dbReference type="EMBL" id="GMF44470.1"/>
    </source>
</evidence>
<dbReference type="AlphaFoldDB" id="A0A9W7CV31"/>